<feature type="chain" id="PRO_5039208904" description="Lipoprotein" evidence="2">
    <location>
        <begin position="28"/>
        <end position="236"/>
    </location>
</feature>
<sequence length="236" mass="24212">MLLSVPASRAAAAVSVAALAVSLAACGAEEDEAASGGLSTAAVPAADSAAETAAEDGADAPDEGKDGEKEKKDGEGAQQPQEGGGQNAAAGAPPTLEIPFGDGTVSVPVHEPLADGNPGGDADREDIERTMYAALNPESPDKWTRVLLENSCRKVTDQVNSELNKSGLTLDQVEAAARMQQQAGEGIQLPKSEVSVKDVRVNGNRASAEVTATSANGSETQTQIFEREDGRWKLCN</sequence>
<dbReference type="STRING" id="1203190.GCA_000312345_00182"/>
<dbReference type="eggNOG" id="ENOG5031IYV">
    <property type="taxonomic scope" value="Bacteria"/>
</dbReference>
<feature type="signal peptide" evidence="2">
    <location>
        <begin position="1"/>
        <end position="27"/>
    </location>
</feature>
<feature type="compositionally biased region" description="Basic and acidic residues" evidence="1">
    <location>
        <begin position="62"/>
        <end position="75"/>
    </location>
</feature>
<reference evidence="3 4" key="1">
    <citation type="submission" date="2016-10" db="EMBL/GenBank/DDBJ databases">
        <authorList>
            <person name="de Groot N.N."/>
        </authorList>
    </citation>
    <scope>NUCLEOTIDE SEQUENCE [LARGE SCALE GENOMIC DNA]</scope>
    <source>
        <strain evidence="3 4">DSM 45434</strain>
    </source>
</reference>
<dbReference type="RefSeq" id="WP_019193052.1">
    <property type="nucleotide sequence ID" value="NZ_LT629765.1"/>
</dbReference>
<dbReference type="Proteomes" id="UP000182237">
    <property type="component" value="Chromosome I"/>
</dbReference>
<name>A0A1H1MSW8_9CORY</name>
<keyword evidence="2" id="KW-0732">Signal</keyword>
<evidence type="ECO:0008006" key="5">
    <source>
        <dbReference type="Google" id="ProtNLM"/>
    </source>
</evidence>
<evidence type="ECO:0000313" key="3">
    <source>
        <dbReference type="EMBL" id="SDR89475.1"/>
    </source>
</evidence>
<organism evidence="3 4">
    <name type="scientific">Corynebacterium timonense</name>
    <dbReference type="NCBI Taxonomy" id="441500"/>
    <lineage>
        <taxon>Bacteria</taxon>
        <taxon>Bacillati</taxon>
        <taxon>Actinomycetota</taxon>
        <taxon>Actinomycetes</taxon>
        <taxon>Mycobacteriales</taxon>
        <taxon>Corynebacteriaceae</taxon>
        <taxon>Corynebacterium</taxon>
    </lineage>
</organism>
<evidence type="ECO:0000256" key="2">
    <source>
        <dbReference type="SAM" id="SignalP"/>
    </source>
</evidence>
<dbReference type="SUPFAM" id="SSF54427">
    <property type="entry name" value="NTF2-like"/>
    <property type="match status" value="1"/>
</dbReference>
<feature type="compositionally biased region" description="Low complexity" evidence="1">
    <location>
        <begin position="76"/>
        <end position="94"/>
    </location>
</feature>
<proteinExistence type="predicted"/>
<dbReference type="EMBL" id="LT629765">
    <property type="protein sequence ID" value="SDR89475.1"/>
    <property type="molecule type" value="Genomic_DNA"/>
</dbReference>
<dbReference type="AlphaFoldDB" id="A0A1H1MSW8"/>
<dbReference type="OrthoDB" id="4427703at2"/>
<evidence type="ECO:0000313" key="4">
    <source>
        <dbReference type="Proteomes" id="UP000182237"/>
    </source>
</evidence>
<feature type="region of interest" description="Disordered" evidence="1">
    <location>
        <begin position="28"/>
        <end position="124"/>
    </location>
</feature>
<evidence type="ECO:0000256" key="1">
    <source>
        <dbReference type="SAM" id="MobiDB-lite"/>
    </source>
</evidence>
<accession>A0A1H1MSW8</accession>
<dbReference type="InterPro" id="IPR032710">
    <property type="entry name" value="NTF2-like_dom_sf"/>
</dbReference>
<protein>
    <recommendedName>
        <fullName evidence="5">Lipoprotein</fullName>
    </recommendedName>
</protein>
<gene>
    <name evidence="3" type="ORF">SAMN04488539_0594</name>
</gene>
<feature type="compositionally biased region" description="Low complexity" evidence="1">
    <location>
        <begin position="39"/>
        <end position="52"/>
    </location>
</feature>
<keyword evidence="4" id="KW-1185">Reference proteome</keyword>